<feature type="transmembrane region" description="Helical" evidence="5">
    <location>
        <begin position="293"/>
        <end position="312"/>
    </location>
</feature>
<dbReference type="SMART" id="SM00388">
    <property type="entry name" value="HisKA"/>
    <property type="match status" value="1"/>
</dbReference>
<proteinExistence type="predicted"/>
<feature type="transmembrane region" description="Helical" evidence="5">
    <location>
        <begin position="356"/>
        <end position="377"/>
    </location>
</feature>
<feature type="transmembrane region" description="Helical" evidence="5">
    <location>
        <begin position="260"/>
        <end position="281"/>
    </location>
</feature>
<dbReference type="EMBL" id="JALBGC010000007">
    <property type="protein sequence ID" value="MCI1189954.1"/>
    <property type="molecule type" value="Genomic_DNA"/>
</dbReference>
<evidence type="ECO:0000313" key="9">
    <source>
        <dbReference type="Proteomes" id="UP001139193"/>
    </source>
</evidence>
<dbReference type="SUPFAM" id="SSF47384">
    <property type="entry name" value="Homodimeric domain of signal transducing histidine kinase"/>
    <property type="match status" value="1"/>
</dbReference>
<comment type="catalytic activity">
    <reaction evidence="1">
        <text>ATP + protein L-histidine = ADP + protein N-phospho-L-histidine.</text>
        <dbReference type="EC" id="2.7.13.3"/>
    </reaction>
</comment>
<accession>A0A9X2AKL2</accession>
<dbReference type="Proteomes" id="UP001139193">
    <property type="component" value="Unassembled WGS sequence"/>
</dbReference>
<dbReference type="SUPFAM" id="SSF55874">
    <property type="entry name" value="ATPase domain of HSP90 chaperone/DNA topoisomerase II/histidine kinase"/>
    <property type="match status" value="1"/>
</dbReference>
<evidence type="ECO:0000256" key="5">
    <source>
        <dbReference type="SAM" id="Phobius"/>
    </source>
</evidence>
<dbReference type="Pfam" id="PF02518">
    <property type="entry name" value="HATPase_c"/>
    <property type="match status" value="1"/>
</dbReference>
<feature type="chain" id="PRO_5040846037" description="histidine kinase" evidence="6">
    <location>
        <begin position="24"/>
        <end position="733"/>
    </location>
</feature>
<feature type="transmembrane region" description="Helical" evidence="5">
    <location>
        <begin position="324"/>
        <end position="344"/>
    </location>
</feature>
<keyword evidence="8" id="KW-0067">ATP-binding</keyword>
<dbReference type="EC" id="2.7.13.3" evidence="2"/>
<feature type="signal peptide" evidence="6">
    <location>
        <begin position="1"/>
        <end position="23"/>
    </location>
</feature>
<dbReference type="InterPro" id="IPR003594">
    <property type="entry name" value="HATPase_dom"/>
</dbReference>
<dbReference type="GO" id="GO:0005524">
    <property type="term" value="F:ATP binding"/>
    <property type="evidence" value="ECO:0007669"/>
    <property type="project" value="UniProtKB-KW"/>
</dbReference>
<dbReference type="AlphaFoldDB" id="A0A9X2AKL2"/>
<gene>
    <name evidence="8" type="ORF">MON38_21225</name>
</gene>
<evidence type="ECO:0000256" key="3">
    <source>
        <dbReference type="ARBA" id="ARBA00022553"/>
    </source>
</evidence>
<dbReference type="SUPFAM" id="SSF49785">
    <property type="entry name" value="Galactose-binding domain-like"/>
    <property type="match status" value="1"/>
</dbReference>
<dbReference type="InterPro" id="IPR003661">
    <property type="entry name" value="HisK_dim/P_dom"/>
</dbReference>
<dbReference type="InterPro" id="IPR004358">
    <property type="entry name" value="Sig_transdc_His_kin-like_C"/>
</dbReference>
<dbReference type="Gene3D" id="3.30.565.10">
    <property type="entry name" value="Histidine kinase-like ATPase, C-terminal domain"/>
    <property type="match status" value="1"/>
</dbReference>
<dbReference type="Gene3D" id="2.60.120.260">
    <property type="entry name" value="Galactose-binding domain-like"/>
    <property type="match status" value="1"/>
</dbReference>
<dbReference type="InterPro" id="IPR008979">
    <property type="entry name" value="Galactose-bd-like_sf"/>
</dbReference>
<dbReference type="RefSeq" id="WP_241938166.1">
    <property type="nucleotide sequence ID" value="NZ_JALBGC010000007.1"/>
</dbReference>
<sequence>MPRRICLLILGLLWGLAAGPPAAAQAVLPDTAGTELRTVPLGGSVLDKGWKFRADDDPAYARPDYDDAGWAAINPNQLPGQLPQLNGVRIGWLRLRLAVADSLRGRALVLLFQQTGASEVYLNGRLLHRYGRVSPNPALVQPGPFTAAPLEVHFAGPREQVLAVRFAPWRPLAWFKDNINFLRVRITGLPGLLRRNAERAVAPTDYFATGAVFVLLSLLHLFFRRYNPAQRANLYFAYYAGAAALGFGALYQGWQVQGMVPSLALGMAADIGLLLSYVWAVRALYELFGQRPGRLYAGLWMALVVCLVLSEFTQLTSFSGQTTYSFAFFGFVALASAEQLRLTMRGLRQQQRGARLIAAGYAGALLCAGTYALLIIAQQPITFRLSATLVSLMALLPALGISLFLAREFATNSELLLLKLRQVQQLSAQTEAQQAEKQALLATENERLEAQVAARTAEVAGQRDRAEQALVQLRDTQAQLVQAEKMAFLGELTAGIAHELQNPLTFMKSFAEVSTEIVDDMGGPGPAGTGLKEEILAGLKQNLQQISQHGQRASSIIKDMLAHSRSGTSQREPTDLNVLAEEYLRLAYEGFKTREQAFEALLTTDLDPRLAPLAVVAADLGRVLLNLGTNAFHAVHHYRAQAGPGYVPTVHLATRARAGGVEIRVIDNGPGMAAGVRARVFEPFFTTKPAGEGTGLGLSLSHDIITKGHGGTLTVESTEGEGTEFTIVLFAQH</sequence>
<organism evidence="8 9">
    <name type="scientific">Hymenobacter cyanobacteriorum</name>
    <dbReference type="NCBI Taxonomy" id="2926463"/>
    <lineage>
        <taxon>Bacteria</taxon>
        <taxon>Pseudomonadati</taxon>
        <taxon>Bacteroidota</taxon>
        <taxon>Cytophagia</taxon>
        <taxon>Cytophagales</taxon>
        <taxon>Hymenobacteraceae</taxon>
        <taxon>Hymenobacter</taxon>
    </lineage>
</organism>
<evidence type="ECO:0000256" key="1">
    <source>
        <dbReference type="ARBA" id="ARBA00000085"/>
    </source>
</evidence>
<evidence type="ECO:0000259" key="7">
    <source>
        <dbReference type="PROSITE" id="PS50109"/>
    </source>
</evidence>
<dbReference type="PANTHER" id="PTHR43065:SF42">
    <property type="entry name" value="TWO-COMPONENT SENSOR PPRA"/>
    <property type="match status" value="1"/>
</dbReference>
<feature type="transmembrane region" description="Helical" evidence="5">
    <location>
        <begin position="235"/>
        <end position="254"/>
    </location>
</feature>
<feature type="transmembrane region" description="Helical" evidence="5">
    <location>
        <begin position="206"/>
        <end position="223"/>
    </location>
</feature>
<dbReference type="PANTHER" id="PTHR43065">
    <property type="entry name" value="SENSOR HISTIDINE KINASE"/>
    <property type="match status" value="1"/>
</dbReference>
<dbReference type="PRINTS" id="PR00344">
    <property type="entry name" value="BCTRLSENSOR"/>
</dbReference>
<dbReference type="InterPro" id="IPR005467">
    <property type="entry name" value="His_kinase_dom"/>
</dbReference>
<dbReference type="Pfam" id="PF00512">
    <property type="entry name" value="HisKA"/>
    <property type="match status" value="1"/>
</dbReference>
<keyword evidence="5" id="KW-0472">Membrane</keyword>
<dbReference type="PROSITE" id="PS50109">
    <property type="entry name" value="HIS_KIN"/>
    <property type="match status" value="1"/>
</dbReference>
<keyword evidence="6" id="KW-0732">Signal</keyword>
<dbReference type="GO" id="GO:0000155">
    <property type="term" value="F:phosphorelay sensor kinase activity"/>
    <property type="evidence" value="ECO:0007669"/>
    <property type="project" value="InterPro"/>
</dbReference>
<dbReference type="CDD" id="cd00082">
    <property type="entry name" value="HisKA"/>
    <property type="match status" value="1"/>
</dbReference>
<name>A0A9X2AKL2_9BACT</name>
<evidence type="ECO:0000256" key="4">
    <source>
        <dbReference type="SAM" id="Coils"/>
    </source>
</evidence>
<keyword evidence="3" id="KW-0597">Phosphoprotein</keyword>
<feature type="coiled-coil region" evidence="4">
    <location>
        <begin position="423"/>
        <end position="486"/>
    </location>
</feature>
<keyword evidence="5" id="KW-1133">Transmembrane helix</keyword>
<keyword evidence="9" id="KW-1185">Reference proteome</keyword>
<evidence type="ECO:0000313" key="8">
    <source>
        <dbReference type="EMBL" id="MCI1189954.1"/>
    </source>
</evidence>
<feature type="domain" description="Histidine kinase" evidence="7">
    <location>
        <begin position="495"/>
        <end position="733"/>
    </location>
</feature>
<feature type="transmembrane region" description="Helical" evidence="5">
    <location>
        <begin position="383"/>
        <end position="406"/>
    </location>
</feature>
<evidence type="ECO:0000256" key="2">
    <source>
        <dbReference type="ARBA" id="ARBA00012438"/>
    </source>
</evidence>
<dbReference type="Gene3D" id="1.10.287.130">
    <property type="match status" value="1"/>
</dbReference>
<keyword evidence="5" id="KW-0812">Transmembrane</keyword>
<evidence type="ECO:0000256" key="6">
    <source>
        <dbReference type="SAM" id="SignalP"/>
    </source>
</evidence>
<dbReference type="InterPro" id="IPR036097">
    <property type="entry name" value="HisK_dim/P_sf"/>
</dbReference>
<dbReference type="SMART" id="SM00387">
    <property type="entry name" value="HATPase_c"/>
    <property type="match status" value="1"/>
</dbReference>
<dbReference type="InterPro" id="IPR036890">
    <property type="entry name" value="HATPase_C_sf"/>
</dbReference>
<protein>
    <recommendedName>
        <fullName evidence="2">histidine kinase</fullName>
        <ecNumber evidence="2">2.7.13.3</ecNumber>
    </recommendedName>
</protein>
<reference evidence="8" key="1">
    <citation type="submission" date="2022-03" db="EMBL/GenBank/DDBJ databases">
        <title>Bacterial whole genome sequence for Hymenobacter sp. DH14.</title>
        <authorList>
            <person name="Le V."/>
        </authorList>
    </citation>
    <scope>NUCLEOTIDE SEQUENCE</scope>
    <source>
        <strain evidence="8">DH14</strain>
    </source>
</reference>
<comment type="caution">
    <text evidence="8">The sequence shown here is derived from an EMBL/GenBank/DDBJ whole genome shotgun (WGS) entry which is preliminary data.</text>
</comment>
<keyword evidence="4" id="KW-0175">Coiled coil</keyword>
<keyword evidence="8" id="KW-0547">Nucleotide-binding</keyword>